<feature type="transmembrane region" description="Helical" evidence="6">
    <location>
        <begin position="182"/>
        <end position="206"/>
    </location>
</feature>
<dbReference type="EMBL" id="BARV01001174">
    <property type="protein sequence ID" value="GAH92891.1"/>
    <property type="molecule type" value="Genomic_DNA"/>
</dbReference>
<evidence type="ECO:0000313" key="9">
    <source>
        <dbReference type="EMBL" id="GAH92891.1"/>
    </source>
</evidence>
<dbReference type="Gene3D" id="1.10.150.280">
    <property type="entry name" value="AF1531-like domain"/>
    <property type="match status" value="1"/>
</dbReference>
<feature type="non-terminal residue" evidence="9">
    <location>
        <position position="542"/>
    </location>
</feature>
<gene>
    <name evidence="9" type="ORF">S06H3_03560</name>
</gene>
<feature type="transmembrane region" description="Helical" evidence="6">
    <location>
        <begin position="516"/>
        <end position="537"/>
    </location>
</feature>
<dbReference type="InterPro" id="IPR025405">
    <property type="entry name" value="DUF4131"/>
</dbReference>
<evidence type="ECO:0000256" key="1">
    <source>
        <dbReference type="ARBA" id="ARBA00004651"/>
    </source>
</evidence>
<proteinExistence type="predicted"/>
<dbReference type="SUPFAM" id="SSF47781">
    <property type="entry name" value="RuvA domain 2-like"/>
    <property type="match status" value="1"/>
</dbReference>
<dbReference type="Pfam" id="PF12836">
    <property type="entry name" value="HHH_3"/>
    <property type="match status" value="1"/>
</dbReference>
<feature type="transmembrane region" description="Helical" evidence="6">
    <location>
        <begin position="487"/>
        <end position="509"/>
    </location>
</feature>
<protein>
    <recommendedName>
        <fullName evidence="10">ComEC/Rec2-related protein domain-containing protein</fullName>
    </recommendedName>
</protein>
<feature type="transmembrane region" description="Helical" evidence="6">
    <location>
        <begin position="346"/>
        <end position="363"/>
    </location>
</feature>
<dbReference type="InterPro" id="IPR010994">
    <property type="entry name" value="RuvA_2-like"/>
</dbReference>
<keyword evidence="5 6" id="KW-0472">Membrane</keyword>
<dbReference type="InterPro" id="IPR052159">
    <property type="entry name" value="Competence_DNA_uptake"/>
</dbReference>
<feature type="domain" description="ComEC/Rec2-related protein" evidence="7">
    <location>
        <begin position="171"/>
        <end position="336"/>
    </location>
</feature>
<dbReference type="NCBIfam" id="TIGR00360">
    <property type="entry name" value="ComEC_N-term"/>
    <property type="match status" value="1"/>
</dbReference>
<dbReference type="InterPro" id="IPR004477">
    <property type="entry name" value="ComEC_N"/>
</dbReference>
<keyword evidence="2" id="KW-1003">Cell membrane</keyword>
<evidence type="ECO:0000259" key="8">
    <source>
        <dbReference type="Pfam" id="PF13567"/>
    </source>
</evidence>
<dbReference type="AlphaFoldDB" id="X1JDV0"/>
<evidence type="ECO:0000256" key="3">
    <source>
        <dbReference type="ARBA" id="ARBA00022692"/>
    </source>
</evidence>
<dbReference type="GO" id="GO:0005886">
    <property type="term" value="C:plasma membrane"/>
    <property type="evidence" value="ECO:0007669"/>
    <property type="project" value="UniProtKB-SubCell"/>
</dbReference>
<feature type="domain" description="ComEC/Rec2-related protein" evidence="7">
    <location>
        <begin position="455"/>
        <end position="536"/>
    </location>
</feature>
<feature type="transmembrane region" description="Helical" evidence="6">
    <location>
        <begin position="315"/>
        <end position="334"/>
    </location>
</feature>
<reference evidence="9" key="1">
    <citation type="journal article" date="2014" name="Front. Microbiol.">
        <title>High frequency of phylogenetically diverse reductive dehalogenase-homologous genes in deep subseafloor sedimentary metagenomes.</title>
        <authorList>
            <person name="Kawai M."/>
            <person name="Futagami T."/>
            <person name="Toyoda A."/>
            <person name="Takaki Y."/>
            <person name="Nishi S."/>
            <person name="Hori S."/>
            <person name="Arai W."/>
            <person name="Tsubouchi T."/>
            <person name="Morono Y."/>
            <person name="Uchiyama I."/>
            <person name="Ito T."/>
            <person name="Fujiyama A."/>
            <person name="Inagaki F."/>
            <person name="Takami H."/>
        </authorList>
    </citation>
    <scope>NUCLEOTIDE SEQUENCE</scope>
    <source>
        <strain evidence="9">Expedition CK06-06</strain>
    </source>
</reference>
<evidence type="ECO:0000259" key="7">
    <source>
        <dbReference type="Pfam" id="PF03772"/>
    </source>
</evidence>
<feature type="transmembrane region" description="Helical" evidence="6">
    <location>
        <begin position="287"/>
        <end position="308"/>
    </location>
</feature>
<dbReference type="PANTHER" id="PTHR30619:SF7">
    <property type="entry name" value="BETA-LACTAMASE DOMAIN PROTEIN"/>
    <property type="match status" value="1"/>
</dbReference>
<dbReference type="Pfam" id="PF03772">
    <property type="entry name" value="Competence"/>
    <property type="match status" value="2"/>
</dbReference>
<feature type="transmembrane region" description="Helical" evidence="6">
    <location>
        <begin position="451"/>
        <end position="475"/>
    </location>
</feature>
<evidence type="ECO:0000256" key="2">
    <source>
        <dbReference type="ARBA" id="ARBA00022475"/>
    </source>
</evidence>
<comment type="subcellular location">
    <subcellularLocation>
        <location evidence="1">Cell membrane</location>
        <topology evidence="1">Multi-pass membrane protein</topology>
    </subcellularLocation>
</comment>
<name>X1JDV0_9ZZZZ</name>
<evidence type="ECO:0000256" key="5">
    <source>
        <dbReference type="ARBA" id="ARBA00023136"/>
    </source>
</evidence>
<comment type="caution">
    <text evidence="9">The sequence shown here is derived from an EMBL/GenBank/DDBJ whole genome shotgun (WGS) entry which is preliminary data.</text>
</comment>
<keyword evidence="3 6" id="KW-0812">Transmembrane</keyword>
<organism evidence="9">
    <name type="scientific">marine sediment metagenome</name>
    <dbReference type="NCBI Taxonomy" id="412755"/>
    <lineage>
        <taxon>unclassified sequences</taxon>
        <taxon>metagenomes</taxon>
        <taxon>ecological metagenomes</taxon>
    </lineage>
</organism>
<evidence type="ECO:0000256" key="6">
    <source>
        <dbReference type="SAM" id="Phobius"/>
    </source>
</evidence>
<dbReference type="PANTHER" id="PTHR30619">
    <property type="entry name" value="DNA INTERNALIZATION/COMPETENCE PROTEIN COMEC/REC2"/>
    <property type="match status" value="1"/>
</dbReference>
<evidence type="ECO:0008006" key="10">
    <source>
        <dbReference type="Google" id="ProtNLM"/>
    </source>
</evidence>
<evidence type="ECO:0000256" key="4">
    <source>
        <dbReference type="ARBA" id="ARBA00022989"/>
    </source>
</evidence>
<dbReference type="Pfam" id="PF13567">
    <property type="entry name" value="DUF4131"/>
    <property type="match status" value="1"/>
</dbReference>
<feature type="non-terminal residue" evidence="9">
    <location>
        <position position="1"/>
    </location>
</feature>
<sequence>YHTDPETGEMEQKDTRILIRPTKIQREPPDGPFYKVKKGDILVKISPMIGEVYNRLSSSEALGYTVKLHAPLLEPQPATNPGTFDYKKYLTNSGVYATSPLTYPSRWAPPIEILKETRGRLWVETALVIKKKILVLIKKTMPYPESAFLGGVTLGLRHGLMKLHYQGHPLSVEKAFKWSGTFHVLAVSGLHVTVIAGLLFGLSLLLIKSKEKAAAFTLFFMIFFALMIFTALTGARPSTTRAFIMASLTLFLWAMGTGLRYSLLLSIPIAGTVILLLNPLVLTEASFTLSFGAVLSLGLITGPTMKYLRQKDLKGLPSVALLVIALAFPIISYFQRGAFKELYTTGQFIIFAFLLLVVSYVIQRRYRLGRFRKVENIITYREKQGGFGSIEDLAQVPGLDRGTFQRLKKKMEQPGKDINTISPYALRNLIRGGPLFRFGLGDGNPFFLAQWFFAFLCAQVAINLGMMLPLSLYYFKHIPYAGPYANFIAIPLITTIIPLGIMAGILGMIIPGLGQYLALLINAGNWLLVRFFLWLSYTATNI</sequence>
<feature type="transmembrane region" description="Helical" evidence="6">
    <location>
        <begin position="213"/>
        <end position="232"/>
    </location>
</feature>
<keyword evidence="4 6" id="KW-1133">Transmembrane helix</keyword>
<feature type="domain" description="DUF4131" evidence="8">
    <location>
        <begin position="61"/>
        <end position="98"/>
    </location>
</feature>
<accession>X1JDV0</accession>